<keyword evidence="8" id="KW-1185">Reference proteome</keyword>
<protein>
    <submittedName>
        <fullName evidence="7">Trypsin-like peptidase domain-containing protein</fullName>
    </submittedName>
</protein>
<evidence type="ECO:0000256" key="4">
    <source>
        <dbReference type="SAM" id="Coils"/>
    </source>
</evidence>
<evidence type="ECO:0000256" key="5">
    <source>
        <dbReference type="SAM" id="Phobius"/>
    </source>
</evidence>
<keyword evidence="6" id="KW-0732">Signal</keyword>
<comment type="caution">
    <text evidence="7">The sequence shown here is derived from an EMBL/GenBank/DDBJ whole genome shotgun (WGS) entry which is preliminary data.</text>
</comment>
<dbReference type="SUPFAM" id="SSF50494">
    <property type="entry name" value="Trypsin-like serine proteases"/>
    <property type="match status" value="1"/>
</dbReference>
<keyword evidence="5" id="KW-1133">Transmembrane helix</keyword>
<evidence type="ECO:0000256" key="1">
    <source>
        <dbReference type="ARBA" id="ARBA00010541"/>
    </source>
</evidence>
<keyword evidence="2" id="KW-0645">Protease</keyword>
<evidence type="ECO:0000256" key="3">
    <source>
        <dbReference type="ARBA" id="ARBA00022801"/>
    </source>
</evidence>
<feature type="transmembrane region" description="Helical" evidence="5">
    <location>
        <begin position="297"/>
        <end position="319"/>
    </location>
</feature>
<dbReference type="Pfam" id="PF13365">
    <property type="entry name" value="Trypsin_2"/>
    <property type="match status" value="1"/>
</dbReference>
<dbReference type="Proteomes" id="UP001419910">
    <property type="component" value="Unassembled WGS sequence"/>
</dbReference>
<comment type="similarity">
    <text evidence="1">Belongs to the peptidase S1C family.</text>
</comment>
<feature type="chain" id="PRO_5047300233" evidence="6">
    <location>
        <begin position="25"/>
        <end position="506"/>
    </location>
</feature>
<feature type="signal peptide" evidence="6">
    <location>
        <begin position="1"/>
        <end position="24"/>
    </location>
</feature>
<dbReference type="Gene3D" id="2.40.10.10">
    <property type="entry name" value="Trypsin-like serine proteases"/>
    <property type="match status" value="2"/>
</dbReference>
<keyword evidence="4" id="KW-0175">Coiled coil</keyword>
<dbReference type="InterPro" id="IPR003006">
    <property type="entry name" value="Ig/MHC_CS"/>
</dbReference>
<name>A0ABU9XZX1_9SPHN</name>
<reference evidence="7 8" key="1">
    <citation type="submission" date="2024-05" db="EMBL/GenBank/DDBJ databases">
        <authorList>
            <person name="Liu Q."/>
            <person name="Xin Y.-H."/>
        </authorList>
    </citation>
    <scope>NUCLEOTIDE SEQUENCE [LARGE SCALE GENOMIC DNA]</scope>
    <source>
        <strain evidence="7 8">CGMCC 1.10181</strain>
    </source>
</reference>
<dbReference type="InterPro" id="IPR001940">
    <property type="entry name" value="Peptidase_S1C"/>
</dbReference>
<dbReference type="PROSITE" id="PS00290">
    <property type="entry name" value="IG_MHC"/>
    <property type="match status" value="1"/>
</dbReference>
<gene>
    <name evidence="7" type="ORF">ABC974_05720</name>
</gene>
<dbReference type="InterPro" id="IPR043504">
    <property type="entry name" value="Peptidase_S1_PA_chymotrypsin"/>
</dbReference>
<evidence type="ECO:0000256" key="6">
    <source>
        <dbReference type="SAM" id="SignalP"/>
    </source>
</evidence>
<dbReference type="PANTHER" id="PTHR43343:SF3">
    <property type="entry name" value="PROTEASE DO-LIKE 8, CHLOROPLASTIC"/>
    <property type="match status" value="1"/>
</dbReference>
<feature type="transmembrane region" description="Helical" evidence="5">
    <location>
        <begin position="326"/>
        <end position="346"/>
    </location>
</feature>
<organism evidence="7 8">
    <name type="scientific">Sphingomonas oligophenolica</name>
    <dbReference type="NCBI Taxonomy" id="301154"/>
    <lineage>
        <taxon>Bacteria</taxon>
        <taxon>Pseudomonadati</taxon>
        <taxon>Pseudomonadota</taxon>
        <taxon>Alphaproteobacteria</taxon>
        <taxon>Sphingomonadales</taxon>
        <taxon>Sphingomonadaceae</taxon>
        <taxon>Sphingomonas</taxon>
    </lineage>
</organism>
<feature type="coiled-coil region" evidence="4">
    <location>
        <begin position="276"/>
        <end position="303"/>
    </location>
</feature>
<evidence type="ECO:0000313" key="7">
    <source>
        <dbReference type="EMBL" id="MEN2789115.1"/>
    </source>
</evidence>
<evidence type="ECO:0000313" key="8">
    <source>
        <dbReference type="Proteomes" id="UP001419910"/>
    </source>
</evidence>
<evidence type="ECO:0000256" key="2">
    <source>
        <dbReference type="ARBA" id="ARBA00022670"/>
    </source>
</evidence>
<dbReference type="EMBL" id="JBDIME010000003">
    <property type="protein sequence ID" value="MEN2789115.1"/>
    <property type="molecule type" value="Genomic_DNA"/>
</dbReference>
<keyword evidence="5" id="KW-0472">Membrane</keyword>
<proteinExistence type="inferred from homology"/>
<dbReference type="PRINTS" id="PR00834">
    <property type="entry name" value="PROTEASES2C"/>
</dbReference>
<accession>A0ABU9XZX1</accession>
<dbReference type="InterPro" id="IPR051201">
    <property type="entry name" value="Chloro_Bact_Ser_Proteases"/>
</dbReference>
<keyword evidence="5" id="KW-0812">Transmembrane</keyword>
<keyword evidence="3" id="KW-0378">Hydrolase</keyword>
<sequence>MRRYLVGLCTALLLLLGLATSAHADDISATGRGVVRVVTIAMVDDEVVGFGHGSGFVVAPNRIITNAHVVELAKRYPDNVVIGVVPSEGSKSYEGKVIAFDAARDLALIEFTGTRLPTVALYTGPIDEGAAVTALGYPGNVDLATAKSATDYIHPLSPIRSEGVFSGRRVMSGVEVMLHTANIARGNSGGPLLDPCGRVIGVNSAITRGEEGDSSFGFAIADTELLAFLAAAKQNVATVGTPCTSILDRIKQDSDAEAKANADAEATRRDAAAKAQVAHEEALARARDEAERNRENIMALAAVLLVAGALAIGGAGLLEVRGERRWAIWAAAGGGVLLVASAVVFFTRPDGEVVLPVTATPIAAPSVSSSAALGKMVCTVVPGKSRVVSSSIQDVALDWGAAGCMNGRTQYAESGSKWDRVLVPAEEQTVSVLEFDPATRTYTNMRYFLTADQMTAVREIRSQVSLKACSPDESARVALSTQQSAIRAALPAYPNEKIVYSCRATH</sequence>
<dbReference type="PANTHER" id="PTHR43343">
    <property type="entry name" value="PEPTIDASE S12"/>
    <property type="match status" value="1"/>
</dbReference>
<dbReference type="InterPro" id="IPR009003">
    <property type="entry name" value="Peptidase_S1_PA"/>
</dbReference>